<dbReference type="EMBL" id="SHLY01000001">
    <property type="protein sequence ID" value="TAA48422.1"/>
    <property type="molecule type" value="Genomic_DNA"/>
</dbReference>
<evidence type="ECO:0000313" key="1">
    <source>
        <dbReference type="EMBL" id="TAA48422.1"/>
    </source>
</evidence>
<accession>A0ABY1WUR8</accession>
<dbReference type="RefSeq" id="WP_130565815.1">
    <property type="nucleotide sequence ID" value="NZ_SHLY01000001.1"/>
</dbReference>
<evidence type="ECO:0000313" key="2">
    <source>
        <dbReference type="Proteomes" id="UP000292544"/>
    </source>
</evidence>
<dbReference type="Gene3D" id="3.30.300.250">
    <property type="match status" value="1"/>
</dbReference>
<organism evidence="1 2">
    <name type="scientific">Corallincola spongiicola</name>
    <dbReference type="NCBI Taxonomy" id="2520508"/>
    <lineage>
        <taxon>Bacteria</taxon>
        <taxon>Pseudomonadati</taxon>
        <taxon>Pseudomonadota</taxon>
        <taxon>Gammaproteobacteria</taxon>
        <taxon>Alteromonadales</taxon>
        <taxon>Psychromonadaceae</taxon>
        <taxon>Corallincola</taxon>
    </lineage>
</organism>
<protein>
    <submittedName>
        <fullName evidence="1">Uncharacterized protein</fullName>
    </submittedName>
</protein>
<keyword evidence="2" id="KW-1185">Reference proteome</keyword>
<gene>
    <name evidence="1" type="ORF">EXY25_04155</name>
</gene>
<dbReference type="Proteomes" id="UP000292544">
    <property type="component" value="Unassembled WGS sequence"/>
</dbReference>
<proteinExistence type="predicted"/>
<name>A0ABY1WUR8_9GAMM</name>
<reference evidence="2" key="1">
    <citation type="submission" date="2019-02" db="EMBL/GenBank/DDBJ databases">
        <title>Draft genome sequence of Muricauda sp. 176CP4-71.</title>
        <authorList>
            <person name="Park J.-S."/>
        </authorList>
    </citation>
    <scope>NUCLEOTIDE SEQUENCE [LARGE SCALE GENOMIC DNA]</scope>
    <source>
        <strain evidence="2">176GS2-150</strain>
    </source>
</reference>
<sequence>MKFNPYIVGLTLIAVLVMFGQNAAVKSLMSIDGELSQSDLLSISEHTNQSLPLMVDPDTRLDETLVEENTFVYRYTVTKYNADELTSSNFASLIQEDLASAYCEAEETKQFYESGVLLKYEYTDCCGKLAAVVVISPSDCDDS</sequence>
<comment type="caution">
    <text evidence="1">The sequence shown here is derived from an EMBL/GenBank/DDBJ whole genome shotgun (WGS) entry which is preliminary data.</text>
</comment>